<dbReference type="SFLD" id="SFLDS00029">
    <property type="entry name" value="Radical_SAM"/>
    <property type="match status" value="1"/>
</dbReference>
<evidence type="ECO:0000256" key="3">
    <source>
        <dbReference type="ARBA" id="ARBA00023004"/>
    </source>
</evidence>
<dbReference type="RefSeq" id="WP_393172650.1">
    <property type="nucleotide sequence ID" value="NZ_JBICRM010000028.1"/>
</dbReference>
<evidence type="ECO:0000256" key="1">
    <source>
        <dbReference type="ARBA" id="ARBA00022691"/>
    </source>
</evidence>
<keyword evidence="2" id="KW-0479">Metal-binding</keyword>
<keyword evidence="4" id="KW-0411">Iron-sulfur</keyword>
<keyword evidence="1" id="KW-0949">S-adenosyl-L-methionine</keyword>
<dbReference type="PROSITE" id="PS51918">
    <property type="entry name" value="RADICAL_SAM"/>
    <property type="match status" value="1"/>
</dbReference>
<sequence>MSTGMGLRGDRILRYVNAFCPHCHGQDLDQVERLSGYLAERDGQVWLERGCRKHGLIRTLYDEDPEILKYLEEWTAPTKQHIPDMSGNFRPVPEAYLHGLPELQTQHTCILLEDIAEACNLRCPTCFADSSPDLTGIVPVPDVLANVDQRLKRENGKLDVLMLSGGEPTLHPELKTLLTELEQRPITRILINTNGVLIARDDSLLDLLTEHRERVEVYLQYDGSAEASKHHRGGDLTRIKAQAVQRLSEREIFTTLVMTAALDVNDGEIGDVVRLALDTPYVGGVSLQPQFGSGRSGTIDPTNRLTHTGVLKRLGPQTGGLVTWHDLTALPCSHPHCCSVGYLIRDDARQWRSLTALIGHDRLKENLGLVSNRIADTEIPRELRQAVQESLLGLLSEQSSLSHPQIGDLWRDICENCDLGISTLLTLASSALPGRRKKLRRMLGERVVRITVKPFMDISTMIEERLTQCCVHVGTRAEQDQCAPFCAVQAWPQLSRQRLSAVAAQPRSPFEVAL</sequence>
<dbReference type="PANTHER" id="PTHR43306:SF1">
    <property type="entry name" value="7,8-DIHYDRO-6-HYDROXYMETHYLPTERIN DIMETHYLTRANSFERASE"/>
    <property type="match status" value="1"/>
</dbReference>
<comment type="caution">
    <text evidence="6">The sequence shown here is derived from an EMBL/GenBank/DDBJ whole genome shotgun (WGS) entry which is preliminary data.</text>
</comment>
<organism evidence="6 7">
    <name type="scientific">Nonomuraea marmarensis</name>
    <dbReference type="NCBI Taxonomy" id="3351344"/>
    <lineage>
        <taxon>Bacteria</taxon>
        <taxon>Bacillati</taxon>
        <taxon>Actinomycetota</taxon>
        <taxon>Actinomycetes</taxon>
        <taxon>Streptosporangiales</taxon>
        <taxon>Streptosporangiaceae</taxon>
        <taxon>Nonomuraea</taxon>
    </lineage>
</organism>
<proteinExistence type="predicted"/>
<feature type="domain" description="Radical SAM core" evidence="5">
    <location>
        <begin position="104"/>
        <end position="326"/>
    </location>
</feature>
<dbReference type="InterPro" id="IPR013785">
    <property type="entry name" value="Aldolase_TIM"/>
</dbReference>
<dbReference type="Pfam" id="PF04055">
    <property type="entry name" value="Radical_SAM"/>
    <property type="match status" value="1"/>
</dbReference>
<accession>A0ABW7AMW3</accession>
<keyword evidence="3" id="KW-0408">Iron</keyword>
<evidence type="ECO:0000259" key="5">
    <source>
        <dbReference type="PROSITE" id="PS51918"/>
    </source>
</evidence>
<dbReference type="EMBL" id="JBICRM010000028">
    <property type="protein sequence ID" value="MFG1708419.1"/>
    <property type="molecule type" value="Genomic_DNA"/>
</dbReference>
<evidence type="ECO:0000313" key="6">
    <source>
        <dbReference type="EMBL" id="MFG1708419.1"/>
    </source>
</evidence>
<evidence type="ECO:0000313" key="7">
    <source>
        <dbReference type="Proteomes" id="UP001603978"/>
    </source>
</evidence>
<dbReference type="SUPFAM" id="SSF102114">
    <property type="entry name" value="Radical SAM enzymes"/>
    <property type="match status" value="1"/>
</dbReference>
<dbReference type="Proteomes" id="UP001603978">
    <property type="component" value="Unassembled WGS sequence"/>
</dbReference>
<dbReference type="InterPro" id="IPR007197">
    <property type="entry name" value="rSAM"/>
</dbReference>
<dbReference type="InterPro" id="IPR056488">
    <property type="entry name" value="Zn_ribbon_HMPTM"/>
</dbReference>
<reference evidence="6 7" key="1">
    <citation type="submission" date="2024-10" db="EMBL/GenBank/DDBJ databases">
        <authorList>
            <person name="Topkara A.R."/>
            <person name="Saygin H."/>
        </authorList>
    </citation>
    <scope>NUCLEOTIDE SEQUENCE [LARGE SCALE GENOMIC DNA]</scope>
    <source>
        <strain evidence="6 7">M3C6</strain>
    </source>
</reference>
<dbReference type="Pfam" id="PF23545">
    <property type="entry name" value="Zn_ribbon_HMPTM"/>
    <property type="match status" value="1"/>
</dbReference>
<dbReference type="PANTHER" id="PTHR43306">
    <property type="entry name" value="7,8-DIHYDRO-6-HYDROXYMETHYLPTERIN DIMETHYLTRANSFERASE"/>
    <property type="match status" value="1"/>
</dbReference>
<evidence type="ECO:0000256" key="4">
    <source>
        <dbReference type="ARBA" id="ARBA00023014"/>
    </source>
</evidence>
<dbReference type="SFLD" id="SFLDG01067">
    <property type="entry name" value="SPASM/twitch_domain_containing"/>
    <property type="match status" value="1"/>
</dbReference>
<dbReference type="CDD" id="cd01335">
    <property type="entry name" value="Radical_SAM"/>
    <property type="match status" value="1"/>
</dbReference>
<name>A0ABW7AMW3_9ACTN</name>
<dbReference type="InterPro" id="IPR058240">
    <property type="entry name" value="rSAM_sf"/>
</dbReference>
<dbReference type="InterPro" id="IPR034474">
    <property type="entry name" value="Methyltransferase_Class_D"/>
</dbReference>
<gene>
    <name evidence="6" type="ORF">ACFLIM_34970</name>
</gene>
<dbReference type="Gene3D" id="3.20.20.70">
    <property type="entry name" value="Aldolase class I"/>
    <property type="match status" value="1"/>
</dbReference>
<evidence type="ECO:0000256" key="2">
    <source>
        <dbReference type="ARBA" id="ARBA00022723"/>
    </source>
</evidence>
<protein>
    <submittedName>
        <fullName evidence="6">Radical SAM protein</fullName>
    </submittedName>
</protein>
<keyword evidence="7" id="KW-1185">Reference proteome</keyword>